<name>A0A1Y3BCH4_EURMA</name>
<evidence type="ECO:0000313" key="2">
    <source>
        <dbReference type="EMBL" id="OTF77724.1"/>
    </source>
</evidence>
<evidence type="ECO:0000259" key="1">
    <source>
        <dbReference type="Pfam" id="PF13304"/>
    </source>
</evidence>
<sequence>MAELLQFTNHIDRIVQEYSGGTKRKLSFAISIIGNPMITFLDEPTTGVDPVSRRGLWNAIRLVRSGGSSLVLTSHSMEECEALCDRLVIMVNGRIRCIGSPLHLKRKFGNGYIVQIKLAMKTDSDNRSRLMNICKEIALHKFMEKNFSGHFESKYENLFTYQININNNN</sequence>
<dbReference type="EMBL" id="MUJZ01031236">
    <property type="protein sequence ID" value="OTF77724.1"/>
    <property type="molecule type" value="Genomic_DNA"/>
</dbReference>
<dbReference type="OrthoDB" id="6512899at2759"/>
<proteinExistence type="predicted"/>
<dbReference type="Gene3D" id="3.40.50.300">
    <property type="entry name" value="P-loop containing nucleotide triphosphate hydrolases"/>
    <property type="match status" value="1"/>
</dbReference>
<dbReference type="GO" id="GO:0016887">
    <property type="term" value="F:ATP hydrolysis activity"/>
    <property type="evidence" value="ECO:0007669"/>
    <property type="project" value="InterPro"/>
</dbReference>
<feature type="domain" description="ATPase AAA-type core" evidence="1">
    <location>
        <begin position="15"/>
        <end position="79"/>
    </location>
</feature>
<dbReference type="InterPro" id="IPR027417">
    <property type="entry name" value="P-loop_NTPase"/>
</dbReference>
<dbReference type="PANTHER" id="PTHR19229:SF250">
    <property type="entry name" value="ABC TRANSPORTER DOMAIN-CONTAINING PROTEIN-RELATED"/>
    <property type="match status" value="1"/>
</dbReference>
<dbReference type="InterPro" id="IPR026082">
    <property type="entry name" value="ABCA"/>
</dbReference>
<keyword evidence="3" id="KW-1185">Reference proteome</keyword>
<gene>
    <name evidence="2" type="ORF">BLA29_011478</name>
</gene>
<dbReference type="InterPro" id="IPR003959">
    <property type="entry name" value="ATPase_AAA_core"/>
</dbReference>
<organism evidence="2 3">
    <name type="scientific">Euroglyphus maynei</name>
    <name type="common">Mayne's house dust mite</name>
    <dbReference type="NCBI Taxonomy" id="6958"/>
    <lineage>
        <taxon>Eukaryota</taxon>
        <taxon>Metazoa</taxon>
        <taxon>Ecdysozoa</taxon>
        <taxon>Arthropoda</taxon>
        <taxon>Chelicerata</taxon>
        <taxon>Arachnida</taxon>
        <taxon>Acari</taxon>
        <taxon>Acariformes</taxon>
        <taxon>Sarcoptiformes</taxon>
        <taxon>Astigmata</taxon>
        <taxon>Psoroptidia</taxon>
        <taxon>Analgoidea</taxon>
        <taxon>Pyroglyphidae</taxon>
        <taxon>Pyroglyphinae</taxon>
        <taxon>Euroglyphus</taxon>
    </lineage>
</organism>
<reference evidence="2 3" key="1">
    <citation type="submission" date="2017-03" db="EMBL/GenBank/DDBJ databases">
        <title>Genome Survey of Euroglyphus maynei.</title>
        <authorList>
            <person name="Arlian L.G."/>
            <person name="Morgan M.S."/>
            <person name="Rider S.D."/>
        </authorList>
    </citation>
    <scope>NUCLEOTIDE SEQUENCE [LARGE SCALE GENOMIC DNA]</scope>
    <source>
        <strain evidence="2">Arlian Lab</strain>
        <tissue evidence="2">Whole body</tissue>
    </source>
</reference>
<dbReference type="GO" id="GO:0005319">
    <property type="term" value="F:lipid transporter activity"/>
    <property type="evidence" value="ECO:0007669"/>
    <property type="project" value="TreeGrafter"/>
</dbReference>
<dbReference type="Proteomes" id="UP000194236">
    <property type="component" value="Unassembled WGS sequence"/>
</dbReference>
<dbReference type="PANTHER" id="PTHR19229">
    <property type="entry name" value="ATP-BINDING CASSETTE TRANSPORTER SUBFAMILY A ABCA"/>
    <property type="match status" value="1"/>
</dbReference>
<dbReference type="AlphaFoldDB" id="A0A1Y3BCH4"/>
<dbReference type="GO" id="GO:0016020">
    <property type="term" value="C:membrane"/>
    <property type="evidence" value="ECO:0007669"/>
    <property type="project" value="InterPro"/>
</dbReference>
<dbReference type="GO" id="GO:0140359">
    <property type="term" value="F:ABC-type transporter activity"/>
    <property type="evidence" value="ECO:0007669"/>
    <property type="project" value="InterPro"/>
</dbReference>
<comment type="caution">
    <text evidence="2">The sequence shown here is derived from an EMBL/GenBank/DDBJ whole genome shotgun (WGS) entry which is preliminary data.</text>
</comment>
<accession>A0A1Y3BCH4</accession>
<feature type="non-terminal residue" evidence="2">
    <location>
        <position position="169"/>
    </location>
</feature>
<dbReference type="SUPFAM" id="SSF52540">
    <property type="entry name" value="P-loop containing nucleoside triphosphate hydrolases"/>
    <property type="match status" value="1"/>
</dbReference>
<dbReference type="Pfam" id="PF13304">
    <property type="entry name" value="AAA_21"/>
    <property type="match status" value="1"/>
</dbReference>
<dbReference type="GO" id="GO:0005524">
    <property type="term" value="F:ATP binding"/>
    <property type="evidence" value="ECO:0007669"/>
    <property type="project" value="InterPro"/>
</dbReference>
<evidence type="ECO:0000313" key="3">
    <source>
        <dbReference type="Proteomes" id="UP000194236"/>
    </source>
</evidence>
<protein>
    <recommendedName>
        <fullName evidence="1">ATPase AAA-type core domain-containing protein</fullName>
    </recommendedName>
</protein>